<evidence type="ECO:0000313" key="4">
    <source>
        <dbReference type="Proteomes" id="UP000254258"/>
    </source>
</evidence>
<keyword evidence="1" id="KW-0175">Coiled coil</keyword>
<evidence type="ECO:0000313" key="3">
    <source>
        <dbReference type="EMBL" id="RDS82999.1"/>
    </source>
</evidence>
<protein>
    <submittedName>
        <fullName evidence="3">Uncharacterized protein</fullName>
    </submittedName>
</protein>
<dbReference type="RefSeq" id="WP_115494947.1">
    <property type="nucleotide sequence ID" value="NZ_QRBE01000003.1"/>
</dbReference>
<reference evidence="3 4" key="1">
    <citation type="submission" date="2018-07" db="EMBL/GenBank/DDBJ databases">
        <title>Dyella monticola sp. nov. and Dyella psychrodurans sp. nov. isolated from monsoon evergreen broad-leaved forest soil of Dinghu Mountain, China.</title>
        <authorList>
            <person name="Gao Z."/>
            <person name="Qiu L."/>
        </authorList>
    </citation>
    <scope>NUCLEOTIDE SEQUENCE [LARGE SCALE GENOMIC DNA]</scope>
    <source>
        <strain evidence="3 4">4G-K06</strain>
    </source>
</reference>
<evidence type="ECO:0000256" key="2">
    <source>
        <dbReference type="SAM" id="MobiDB-lite"/>
    </source>
</evidence>
<keyword evidence="4" id="KW-1185">Reference proteome</keyword>
<dbReference type="Gene3D" id="1.20.120.330">
    <property type="entry name" value="Nucleotidyltransferases domain 2"/>
    <property type="match status" value="1"/>
</dbReference>
<feature type="compositionally biased region" description="Polar residues" evidence="2">
    <location>
        <begin position="14"/>
        <end position="31"/>
    </location>
</feature>
<dbReference type="Proteomes" id="UP000254258">
    <property type="component" value="Unassembled WGS sequence"/>
</dbReference>
<feature type="compositionally biased region" description="Polar residues" evidence="2">
    <location>
        <begin position="45"/>
        <end position="71"/>
    </location>
</feature>
<proteinExistence type="predicted"/>
<name>A0A370X3K9_9GAMM</name>
<comment type="caution">
    <text evidence="3">The sequence shown here is derived from an EMBL/GenBank/DDBJ whole genome shotgun (WGS) entry which is preliminary data.</text>
</comment>
<dbReference type="EMBL" id="QRBE01000003">
    <property type="protein sequence ID" value="RDS82999.1"/>
    <property type="molecule type" value="Genomic_DNA"/>
</dbReference>
<gene>
    <name evidence="3" type="ORF">DWU98_07660</name>
</gene>
<dbReference type="AlphaFoldDB" id="A0A370X3K9"/>
<accession>A0A370X3K9</accession>
<dbReference type="SUPFAM" id="SSF57997">
    <property type="entry name" value="Tropomyosin"/>
    <property type="match status" value="1"/>
</dbReference>
<sequence length="284" mass="30166">MFRINIHPEVSPESVHTSTKESGANEGSGSTKAAPVSVTPPETAGFSTTPRTGQPSGMASTFVSSDHPTSVSLPGDSTAYYVKGIAKAGVPQTLYTRDPQTGVLKQTSKQAMSDDAGGWNVVDGLKGGVDPSKEVRAHRIQQAKARLGEARARVGDAEREFREADEEVVAATNAYDNADSSFNSANEAVDAASRRLTQARASLQHENLSAEERLNIENDLPNLEAAYRDADAQFDLVSGQLIDADDRLTAAHERLRDADASFQSATEELGDAMVELSDAQNSSA</sequence>
<organism evidence="3 4">
    <name type="scientific">Dyella monticola</name>
    <dbReference type="NCBI Taxonomy" id="1927958"/>
    <lineage>
        <taxon>Bacteria</taxon>
        <taxon>Pseudomonadati</taxon>
        <taxon>Pseudomonadota</taxon>
        <taxon>Gammaproteobacteria</taxon>
        <taxon>Lysobacterales</taxon>
        <taxon>Rhodanobacteraceae</taxon>
        <taxon>Dyella</taxon>
    </lineage>
</organism>
<feature type="region of interest" description="Disordered" evidence="2">
    <location>
        <begin position="1"/>
        <end position="71"/>
    </location>
</feature>
<evidence type="ECO:0000256" key="1">
    <source>
        <dbReference type="SAM" id="Coils"/>
    </source>
</evidence>
<feature type="coiled-coil region" evidence="1">
    <location>
        <begin position="140"/>
        <end position="213"/>
    </location>
</feature>